<accession>A0A6C0K3F7</accession>
<protein>
    <submittedName>
        <fullName evidence="1">Uncharacterized protein</fullName>
    </submittedName>
</protein>
<sequence length="236" mass="26946">MKYWPILVCTGFDVTRAFNFLCVYLYSVKKLNSLKPVCVITKPEMNIFVLNINAKKAAEAHGDKHVVKMILEACQMLYTAHWTAVNPDLLKERSAIKIAKAHKALPVPTHMATAPKRKCADEQGYRPVHLHHPCTIWVRECLGNYMWAVELALALAEEYEYRWPGRVHSCKAHAQWLKANVPPGIPASERNGFAIAMDEKYRVSGDPIASYIQFYKGSKQDRNLTVYTRREKPGFL</sequence>
<evidence type="ECO:0000313" key="1">
    <source>
        <dbReference type="EMBL" id="QHU12259.1"/>
    </source>
</evidence>
<organism evidence="1">
    <name type="scientific">viral metagenome</name>
    <dbReference type="NCBI Taxonomy" id="1070528"/>
    <lineage>
        <taxon>unclassified sequences</taxon>
        <taxon>metagenomes</taxon>
        <taxon>organismal metagenomes</taxon>
    </lineage>
</organism>
<reference evidence="1" key="1">
    <citation type="journal article" date="2020" name="Nature">
        <title>Giant virus diversity and host interactions through global metagenomics.</title>
        <authorList>
            <person name="Schulz F."/>
            <person name="Roux S."/>
            <person name="Paez-Espino D."/>
            <person name="Jungbluth S."/>
            <person name="Walsh D.A."/>
            <person name="Denef V.J."/>
            <person name="McMahon K.D."/>
            <person name="Konstantinidis K.T."/>
            <person name="Eloe-Fadrosh E.A."/>
            <person name="Kyrpides N.C."/>
            <person name="Woyke T."/>
        </authorList>
    </citation>
    <scope>NUCLEOTIDE SEQUENCE</scope>
    <source>
        <strain evidence="1">GVMAG-S-1101171-110</strain>
    </source>
</reference>
<dbReference type="AlphaFoldDB" id="A0A6C0K3F7"/>
<dbReference type="EMBL" id="MN740798">
    <property type="protein sequence ID" value="QHU12259.1"/>
    <property type="molecule type" value="Genomic_DNA"/>
</dbReference>
<name>A0A6C0K3F7_9ZZZZ</name>
<proteinExistence type="predicted"/>